<proteinExistence type="predicted"/>
<dbReference type="Pfam" id="PF07045">
    <property type="entry name" value="DUF1330"/>
    <property type="match status" value="1"/>
</dbReference>
<protein>
    <submittedName>
        <fullName evidence="2">DUF1330 domain-containing protein</fullName>
    </submittedName>
</protein>
<name>A0A975SYG4_9ACTN</name>
<feature type="domain" description="DUF1330" evidence="1">
    <location>
        <begin position="2"/>
        <end position="95"/>
    </location>
</feature>
<dbReference type="EMBL" id="CP077062">
    <property type="protein sequence ID" value="QWZ08290.1"/>
    <property type="molecule type" value="Genomic_DNA"/>
</dbReference>
<gene>
    <name evidence="2" type="ORF">KRR39_23765</name>
</gene>
<dbReference type="KEGG" id="nps:KRR39_23765"/>
<accession>A0A975SYG4</accession>
<evidence type="ECO:0000313" key="2">
    <source>
        <dbReference type="EMBL" id="QWZ08290.1"/>
    </source>
</evidence>
<evidence type="ECO:0000259" key="1">
    <source>
        <dbReference type="Pfam" id="PF07045"/>
    </source>
</evidence>
<dbReference type="InterPro" id="IPR010753">
    <property type="entry name" value="DUF1330"/>
</dbReference>
<dbReference type="Proteomes" id="UP000683575">
    <property type="component" value="Chromosome"/>
</dbReference>
<evidence type="ECO:0000313" key="3">
    <source>
        <dbReference type="Proteomes" id="UP000683575"/>
    </source>
</evidence>
<organism evidence="2 3">
    <name type="scientific">Nocardioides panacis</name>
    <dbReference type="NCBI Taxonomy" id="2849501"/>
    <lineage>
        <taxon>Bacteria</taxon>
        <taxon>Bacillati</taxon>
        <taxon>Actinomycetota</taxon>
        <taxon>Actinomycetes</taxon>
        <taxon>Propionibacteriales</taxon>
        <taxon>Nocardioidaceae</taxon>
        <taxon>Nocardioides</taxon>
    </lineage>
</organism>
<sequence>MSAYWISVYKEIVDEAKVAAYAELAGPALQDAGGTYIARGLPELTYESGEKTRTVVIAFDSVEAARTAHESPAYQEALAALDGGAVRDMRIVPGVE</sequence>
<keyword evidence="3" id="KW-1185">Reference proteome</keyword>
<reference evidence="2" key="1">
    <citation type="submission" date="2021-06" db="EMBL/GenBank/DDBJ databases">
        <title>Complete genome sequence of Nocardioides sp. G188.</title>
        <authorList>
            <person name="Im W.-T."/>
        </authorList>
    </citation>
    <scope>NUCLEOTIDE SEQUENCE</scope>
    <source>
        <strain evidence="2">G188</strain>
    </source>
</reference>
<dbReference type="RefSeq" id="WP_216939799.1">
    <property type="nucleotide sequence ID" value="NZ_CP077062.1"/>
</dbReference>
<dbReference type="AlphaFoldDB" id="A0A975SYG4"/>